<feature type="domain" description="UspA" evidence="2">
    <location>
        <begin position="1"/>
        <end position="146"/>
    </location>
</feature>
<name>A0A1K2IJ17_9FLAO</name>
<dbReference type="InterPro" id="IPR006016">
    <property type="entry name" value="UspA"/>
</dbReference>
<reference evidence="3 4" key="1">
    <citation type="submission" date="2016-10" db="EMBL/GenBank/DDBJ databases">
        <authorList>
            <person name="de Groot N.N."/>
        </authorList>
    </citation>
    <scope>NUCLEOTIDE SEQUENCE [LARGE SCALE GENOMIC DNA]</scope>
    <source>
        <strain evidence="3 4">DSM 18180</strain>
    </source>
</reference>
<dbReference type="EMBL" id="FPKV01000002">
    <property type="protein sequence ID" value="SFZ92286.1"/>
    <property type="molecule type" value="Genomic_DNA"/>
</dbReference>
<protein>
    <submittedName>
        <fullName evidence="3">Nucleotide-binding universal stress protein, UspA family</fullName>
    </submittedName>
</protein>
<evidence type="ECO:0000313" key="4">
    <source>
        <dbReference type="Proteomes" id="UP000182544"/>
    </source>
</evidence>
<dbReference type="Gene3D" id="3.40.50.12370">
    <property type="match status" value="1"/>
</dbReference>
<dbReference type="AlphaFoldDB" id="A0A1K2IJ17"/>
<organism evidence="3 4">
    <name type="scientific">Flaviramulus basaltis</name>
    <dbReference type="NCBI Taxonomy" id="369401"/>
    <lineage>
        <taxon>Bacteria</taxon>
        <taxon>Pseudomonadati</taxon>
        <taxon>Bacteroidota</taxon>
        <taxon>Flavobacteriia</taxon>
        <taxon>Flavobacteriales</taxon>
        <taxon>Flavobacteriaceae</taxon>
        <taxon>Flaviramulus</taxon>
    </lineage>
</organism>
<evidence type="ECO:0000256" key="1">
    <source>
        <dbReference type="ARBA" id="ARBA00008791"/>
    </source>
</evidence>
<dbReference type="Proteomes" id="UP000182544">
    <property type="component" value="Unassembled WGS sequence"/>
</dbReference>
<dbReference type="OrthoDB" id="9788959at2"/>
<dbReference type="Pfam" id="PF00582">
    <property type="entry name" value="Usp"/>
    <property type="match status" value="1"/>
</dbReference>
<keyword evidence="4" id="KW-1185">Reference proteome</keyword>
<dbReference type="STRING" id="369401.SAMN05428642_102635"/>
<dbReference type="SUPFAM" id="SSF52402">
    <property type="entry name" value="Adenine nucleotide alpha hydrolases-like"/>
    <property type="match status" value="2"/>
</dbReference>
<dbReference type="PRINTS" id="PR01438">
    <property type="entry name" value="UNVRSLSTRESS"/>
</dbReference>
<gene>
    <name evidence="3" type="ORF">SAMN05428642_102635</name>
</gene>
<dbReference type="PANTHER" id="PTHR31964">
    <property type="entry name" value="ADENINE NUCLEOTIDE ALPHA HYDROLASES-LIKE SUPERFAMILY PROTEIN"/>
    <property type="match status" value="1"/>
</dbReference>
<accession>A0A1K2IJ17</accession>
<comment type="similarity">
    <text evidence="1">Belongs to the universal stress protein A family.</text>
</comment>
<dbReference type="PANTHER" id="PTHR31964:SF113">
    <property type="entry name" value="USPA DOMAIN-CONTAINING PROTEIN"/>
    <property type="match status" value="1"/>
</dbReference>
<evidence type="ECO:0000313" key="3">
    <source>
        <dbReference type="EMBL" id="SFZ92286.1"/>
    </source>
</evidence>
<dbReference type="InterPro" id="IPR006015">
    <property type="entry name" value="Universal_stress_UspA"/>
</dbReference>
<evidence type="ECO:0000259" key="2">
    <source>
        <dbReference type="Pfam" id="PF00582"/>
    </source>
</evidence>
<dbReference type="RefSeq" id="WP_072402628.1">
    <property type="nucleotide sequence ID" value="NZ_FPKV01000002.1"/>
</dbReference>
<dbReference type="CDD" id="cd00293">
    <property type="entry name" value="USP-like"/>
    <property type="match status" value="1"/>
</dbReference>
<sequence>MKKILLPTDFSENSWNAIKYALQLYKDEVCTFYLLNTYTPIVYHIEYVLVNPSQFGLNDAVRETSIKNVNNIYKKIQSNYKNSNHNFEKISVFNSLIPEIKDQVKNNDIDLIVMGTKGATGAKEVLFGSNTVHVLNQVKCPVLAIPDDFNYEKPHELLFATDYEVKFKDIHLKPILEIAKTHTSRVHVLHASYGYDLSENQEKNKQILEKKSQKKAILFHNISNQNVEDAIENFQIKNKINMLIMVNNKHYFFENLFFKRVINHIGFHLKIPFLVIPSIIDK</sequence>
<proteinExistence type="inferred from homology"/>